<dbReference type="EMBL" id="JACHDE010000011">
    <property type="protein sequence ID" value="MBB5403128.1"/>
    <property type="molecule type" value="Genomic_DNA"/>
</dbReference>
<dbReference type="InterPro" id="IPR005119">
    <property type="entry name" value="LysR_subst-bd"/>
</dbReference>
<comment type="similarity">
    <text evidence="1">Belongs to the LysR transcriptional regulatory family.</text>
</comment>
<reference evidence="4 5" key="1">
    <citation type="submission" date="2020-08" db="EMBL/GenBank/DDBJ databases">
        <title>Genomic Encyclopedia of Type Strains, Phase IV (KMG-V): Genome sequencing to study the core and pangenomes of soil and plant-associated prokaryotes.</title>
        <authorList>
            <person name="Whitman W."/>
        </authorList>
    </citation>
    <scope>NUCLEOTIDE SEQUENCE [LARGE SCALE GENOMIC DNA]</scope>
    <source>
        <strain evidence="4 5">JPY162</strain>
    </source>
</reference>
<evidence type="ECO:0000313" key="5">
    <source>
        <dbReference type="Proteomes" id="UP000592820"/>
    </source>
</evidence>
<sequence length="266" mass="29091">MTGTSSENLRPKQPGGFGVFLSMVRVIHDNPDRRTRKAGKSCRRSPSASAVAPSAAIQSRRHNVRFSATMLSPSPASSRRREAGLYVHASTHRRGLVQKDLQLKWTPFIDIGSAVDSLIARSAGTLPLVTCASPACVQRHGLPREPADLMQGHTIVRMNSPRSGRDFVFQLHRDEQLFEIHGSHRLSVNDSSAALAAGLAGLGVLTTYAFLVTPHLRSGALVRLFPDWRGDDVAVHVAYPANRHLASKVREFVEWAIELLRASEPA</sequence>
<dbReference type="InterPro" id="IPR058163">
    <property type="entry name" value="LysR-type_TF_proteobact-type"/>
</dbReference>
<feature type="region of interest" description="Disordered" evidence="2">
    <location>
        <begin position="31"/>
        <end position="54"/>
    </location>
</feature>
<dbReference type="RefSeq" id="WP_260332335.1">
    <property type="nucleotide sequence ID" value="NZ_JACHDE010000011.1"/>
</dbReference>
<dbReference type="AlphaFoldDB" id="A0A7W8LAM2"/>
<name>A0A7W8LAM2_9BURK</name>
<dbReference type="GO" id="GO:0043565">
    <property type="term" value="F:sequence-specific DNA binding"/>
    <property type="evidence" value="ECO:0007669"/>
    <property type="project" value="TreeGrafter"/>
</dbReference>
<evidence type="ECO:0000313" key="4">
    <source>
        <dbReference type="EMBL" id="MBB5403128.1"/>
    </source>
</evidence>
<evidence type="ECO:0000259" key="3">
    <source>
        <dbReference type="Pfam" id="PF03466"/>
    </source>
</evidence>
<protein>
    <submittedName>
        <fullName evidence="4">DNA-binding transcriptional LysR family regulator</fullName>
    </submittedName>
</protein>
<dbReference type="PANTHER" id="PTHR30537">
    <property type="entry name" value="HTH-TYPE TRANSCRIPTIONAL REGULATOR"/>
    <property type="match status" value="1"/>
</dbReference>
<evidence type="ECO:0000256" key="1">
    <source>
        <dbReference type="ARBA" id="ARBA00009437"/>
    </source>
</evidence>
<keyword evidence="4" id="KW-0238">DNA-binding</keyword>
<dbReference type="PANTHER" id="PTHR30537:SF17">
    <property type="entry name" value="LYSR-FAMILY REGULATORY PROTEIN"/>
    <property type="match status" value="1"/>
</dbReference>
<dbReference type="Proteomes" id="UP000592820">
    <property type="component" value="Unassembled WGS sequence"/>
</dbReference>
<proteinExistence type="inferred from homology"/>
<gene>
    <name evidence="4" type="ORF">HDG41_005214</name>
</gene>
<organism evidence="4 5">
    <name type="scientific">Paraburkholderia youngii</name>
    <dbReference type="NCBI Taxonomy" id="2782701"/>
    <lineage>
        <taxon>Bacteria</taxon>
        <taxon>Pseudomonadati</taxon>
        <taxon>Pseudomonadota</taxon>
        <taxon>Betaproteobacteria</taxon>
        <taxon>Burkholderiales</taxon>
        <taxon>Burkholderiaceae</taxon>
        <taxon>Paraburkholderia</taxon>
    </lineage>
</organism>
<comment type="caution">
    <text evidence="4">The sequence shown here is derived from an EMBL/GenBank/DDBJ whole genome shotgun (WGS) entry which is preliminary data.</text>
</comment>
<dbReference type="GO" id="GO:0003700">
    <property type="term" value="F:DNA-binding transcription factor activity"/>
    <property type="evidence" value="ECO:0007669"/>
    <property type="project" value="TreeGrafter"/>
</dbReference>
<feature type="compositionally biased region" description="Low complexity" evidence="2">
    <location>
        <begin position="44"/>
        <end position="54"/>
    </location>
</feature>
<dbReference type="SUPFAM" id="SSF53850">
    <property type="entry name" value="Periplasmic binding protein-like II"/>
    <property type="match status" value="1"/>
</dbReference>
<dbReference type="Gene3D" id="3.40.190.290">
    <property type="match status" value="1"/>
</dbReference>
<feature type="compositionally biased region" description="Basic residues" evidence="2">
    <location>
        <begin position="34"/>
        <end position="43"/>
    </location>
</feature>
<evidence type="ECO:0000256" key="2">
    <source>
        <dbReference type="SAM" id="MobiDB-lite"/>
    </source>
</evidence>
<dbReference type="GO" id="GO:0006351">
    <property type="term" value="P:DNA-templated transcription"/>
    <property type="evidence" value="ECO:0007669"/>
    <property type="project" value="TreeGrafter"/>
</dbReference>
<accession>A0A7W8LAM2</accession>
<dbReference type="Pfam" id="PF03466">
    <property type="entry name" value="LysR_substrate"/>
    <property type="match status" value="1"/>
</dbReference>
<feature type="domain" description="LysR substrate-binding" evidence="3">
    <location>
        <begin position="116"/>
        <end position="259"/>
    </location>
</feature>